<organism evidence="1 2">
    <name type="scientific">Paenibacillus zeirhizosphaerae</name>
    <dbReference type="NCBI Taxonomy" id="2987519"/>
    <lineage>
        <taxon>Bacteria</taxon>
        <taxon>Bacillati</taxon>
        <taxon>Bacillota</taxon>
        <taxon>Bacilli</taxon>
        <taxon>Bacillales</taxon>
        <taxon>Paenibacillaceae</taxon>
        <taxon>Paenibacillus</taxon>
    </lineage>
</organism>
<gene>
    <name evidence="1" type="ORF">OIN60_04220</name>
</gene>
<keyword evidence="2" id="KW-1185">Reference proteome</keyword>
<evidence type="ECO:0008006" key="3">
    <source>
        <dbReference type="Google" id="ProtNLM"/>
    </source>
</evidence>
<dbReference type="Proteomes" id="UP001241848">
    <property type="component" value="Unassembled WGS sequence"/>
</dbReference>
<dbReference type="RefSeq" id="WP_305753624.1">
    <property type="nucleotide sequence ID" value="NZ_JAPCKK010000010.1"/>
</dbReference>
<comment type="caution">
    <text evidence="1">The sequence shown here is derived from an EMBL/GenBank/DDBJ whole genome shotgun (WGS) entry which is preliminary data.</text>
</comment>
<accession>A0ABT9FMP5</accession>
<name>A0ABT9FMP5_9BACL</name>
<sequence>MNPKIRIVNEEILSDNWYMLKKITYMNGIETGLFIETCTGKSLLSN</sequence>
<proteinExistence type="predicted"/>
<dbReference type="EMBL" id="JAPCKK010000010">
    <property type="protein sequence ID" value="MDP4095992.1"/>
    <property type="molecule type" value="Genomic_DNA"/>
</dbReference>
<evidence type="ECO:0000313" key="1">
    <source>
        <dbReference type="EMBL" id="MDP4095992.1"/>
    </source>
</evidence>
<reference evidence="1 2" key="1">
    <citation type="submission" date="2022-10" db="EMBL/GenBank/DDBJ databases">
        <title>Paenibacillus description and whole genome data of maize root bacterial community.</title>
        <authorList>
            <person name="Marton D."/>
            <person name="Farkas M."/>
            <person name="Cserhati M."/>
        </authorList>
    </citation>
    <scope>NUCLEOTIDE SEQUENCE [LARGE SCALE GENOMIC DNA]</scope>
    <source>
        <strain evidence="1 2">P96</strain>
    </source>
</reference>
<protein>
    <recommendedName>
        <fullName evidence="3">Transcriptional regulator</fullName>
    </recommendedName>
</protein>
<evidence type="ECO:0000313" key="2">
    <source>
        <dbReference type="Proteomes" id="UP001241848"/>
    </source>
</evidence>